<feature type="chain" id="PRO_5046787312" evidence="2">
    <location>
        <begin position="23"/>
        <end position="130"/>
    </location>
</feature>
<evidence type="ECO:0000256" key="1">
    <source>
        <dbReference type="SAM" id="MobiDB-lite"/>
    </source>
</evidence>
<dbReference type="Pfam" id="PF06476">
    <property type="entry name" value="DUF1090"/>
    <property type="match status" value="1"/>
</dbReference>
<reference evidence="3 4" key="1">
    <citation type="submission" date="2023-07" db="EMBL/GenBank/DDBJ databases">
        <title>Sorghum-associated microbial communities from plants grown in Nebraska, USA.</title>
        <authorList>
            <person name="Schachtman D."/>
        </authorList>
    </citation>
    <scope>NUCLEOTIDE SEQUENCE [LARGE SCALE GENOMIC DNA]</scope>
    <source>
        <strain evidence="3 4">BE240</strain>
    </source>
</reference>
<evidence type="ECO:0000313" key="4">
    <source>
        <dbReference type="Proteomes" id="UP001265550"/>
    </source>
</evidence>
<feature type="region of interest" description="Disordered" evidence="1">
    <location>
        <begin position="78"/>
        <end position="109"/>
    </location>
</feature>
<keyword evidence="2" id="KW-0732">Signal</keyword>
<name>A0ABU1VAZ8_9BURK</name>
<evidence type="ECO:0000256" key="2">
    <source>
        <dbReference type="SAM" id="SignalP"/>
    </source>
</evidence>
<dbReference type="InterPro" id="IPR009468">
    <property type="entry name" value="DUF1090"/>
</dbReference>
<keyword evidence="4" id="KW-1185">Reference proteome</keyword>
<protein>
    <submittedName>
        <fullName evidence="3">Cellobiose-specific phosphotransferase system component IIA</fullName>
    </submittedName>
</protein>
<dbReference type="EMBL" id="JAVDWE010000006">
    <property type="protein sequence ID" value="MDR7094653.1"/>
    <property type="molecule type" value="Genomic_DNA"/>
</dbReference>
<evidence type="ECO:0000313" key="3">
    <source>
        <dbReference type="EMBL" id="MDR7094653.1"/>
    </source>
</evidence>
<sequence>MSRLLGLLATAGLALTAHLAVAANDAAPLKGCAAKVANIENELILAKSRGQTRKAKGLEDALSAARKCDDQTLAAEREKKVRDATNKVSERDAELQEEIREGKKKDIAKARKKLAEAQSELTAAKAELDR</sequence>
<dbReference type="RefSeq" id="WP_204733872.1">
    <property type="nucleotide sequence ID" value="NZ_JAVDWE010000006.1"/>
</dbReference>
<proteinExistence type="predicted"/>
<feature type="signal peptide" evidence="2">
    <location>
        <begin position="1"/>
        <end position="22"/>
    </location>
</feature>
<gene>
    <name evidence="3" type="ORF">J2X09_002396</name>
</gene>
<dbReference type="Proteomes" id="UP001265550">
    <property type="component" value="Unassembled WGS sequence"/>
</dbReference>
<comment type="caution">
    <text evidence="3">The sequence shown here is derived from an EMBL/GenBank/DDBJ whole genome shotgun (WGS) entry which is preliminary data.</text>
</comment>
<accession>A0ABU1VAZ8</accession>
<organism evidence="3 4">
    <name type="scientific">Hydrogenophaga laconesensis</name>
    <dbReference type="NCBI Taxonomy" id="1805971"/>
    <lineage>
        <taxon>Bacteria</taxon>
        <taxon>Pseudomonadati</taxon>
        <taxon>Pseudomonadota</taxon>
        <taxon>Betaproteobacteria</taxon>
        <taxon>Burkholderiales</taxon>
        <taxon>Comamonadaceae</taxon>
        <taxon>Hydrogenophaga</taxon>
    </lineage>
</organism>